<accession>A0ABS5PR88</accession>
<organism evidence="2 3">
    <name type="scientific">Fusibacter paucivorans</name>
    <dbReference type="NCBI Taxonomy" id="76009"/>
    <lineage>
        <taxon>Bacteria</taxon>
        <taxon>Bacillati</taxon>
        <taxon>Bacillota</taxon>
        <taxon>Clostridia</taxon>
        <taxon>Eubacteriales</taxon>
        <taxon>Eubacteriales Family XII. Incertae Sedis</taxon>
        <taxon>Fusibacter</taxon>
    </lineage>
</organism>
<feature type="transmembrane region" description="Helical" evidence="1">
    <location>
        <begin position="196"/>
        <end position="220"/>
    </location>
</feature>
<dbReference type="Proteomes" id="UP000746471">
    <property type="component" value="Unassembled WGS sequence"/>
</dbReference>
<feature type="transmembrane region" description="Helical" evidence="1">
    <location>
        <begin position="101"/>
        <end position="124"/>
    </location>
</feature>
<keyword evidence="1" id="KW-0812">Transmembrane</keyword>
<evidence type="ECO:0000256" key="1">
    <source>
        <dbReference type="SAM" id="Phobius"/>
    </source>
</evidence>
<sequence>MTERKKAEKPRSMQTLYALSIHMKYGEVLHVEGIDREERDQYLALAKAAGSTMLLETKHEVRQLRSDDIAKVSIISYNANYINTWHLAKRMLLGESSIGRWIFGFMIKFFVFLCFVIAIAQLGLRVIDGTIMDVLFDPTQFVAVIDAALVQMKTVFNYVVVFMILLHLLDMVLALRNDYYINQDGAPWVEQTTAANFILTGGLIVGFFVVKAVIGGVMAML</sequence>
<evidence type="ECO:0000313" key="3">
    <source>
        <dbReference type="Proteomes" id="UP000746471"/>
    </source>
</evidence>
<keyword evidence="3" id="KW-1185">Reference proteome</keyword>
<gene>
    <name evidence="2" type="ORF">KHM83_12935</name>
</gene>
<proteinExistence type="predicted"/>
<keyword evidence="1" id="KW-0472">Membrane</keyword>
<keyword evidence="1" id="KW-1133">Transmembrane helix</keyword>
<reference evidence="2 3" key="1">
    <citation type="submission" date="2021-05" db="EMBL/GenBank/DDBJ databases">
        <title>Fusibacter ferrireducens sp. nov., an anaerobic, sulfur- and Fe-reducing bacterium isolated from the mangrove sediment.</title>
        <authorList>
            <person name="Qiu D."/>
        </authorList>
    </citation>
    <scope>NUCLEOTIDE SEQUENCE [LARGE SCALE GENOMIC DNA]</scope>
    <source>
        <strain evidence="2 3">DSM 12116</strain>
    </source>
</reference>
<protein>
    <submittedName>
        <fullName evidence="2">Uncharacterized protein</fullName>
    </submittedName>
</protein>
<evidence type="ECO:0000313" key="2">
    <source>
        <dbReference type="EMBL" id="MBS7527583.1"/>
    </source>
</evidence>
<feature type="transmembrane region" description="Helical" evidence="1">
    <location>
        <begin position="155"/>
        <end position="175"/>
    </location>
</feature>
<name>A0ABS5PR88_9FIRM</name>
<dbReference type="RefSeq" id="WP_213237445.1">
    <property type="nucleotide sequence ID" value="NZ_JAHBCL010000022.1"/>
</dbReference>
<dbReference type="EMBL" id="JAHBCL010000022">
    <property type="protein sequence ID" value="MBS7527583.1"/>
    <property type="molecule type" value="Genomic_DNA"/>
</dbReference>
<comment type="caution">
    <text evidence="2">The sequence shown here is derived from an EMBL/GenBank/DDBJ whole genome shotgun (WGS) entry which is preliminary data.</text>
</comment>